<reference evidence="3 4" key="1">
    <citation type="submission" date="2022-11" db="EMBL/GenBank/DDBJ databases">
        <title>Minimal conservation of predation-associated metabolite biosynthetic gene clusters underscores biosynthetic potential of Myxococcota including descriptions for ten novel species: Archangium lansinium sp. nov., Myxococcus landrumus sp. nov., Nannocystis bai.</title>
        <authorList>
            <person name="Ahearne A."/>
            <person name="Stevens C."/>
            <person name="Dowd S."/>
        </authorList>
    </citation>
    <scope>NUCLEOTIDE SEQUENCE [LARGE SCALE GENOMIC DNA]</scope>
    <source>
        <strain evidence="3 4">BB15-2</strain>
    </source>
</reference>
<dbReference type="InterPro" id="IPR028994">
    <property type="entry name" value="Integrin_alpha_N"/>
</dbReference>
<comment type="caution">
    <text evidence="3">The sequence shown here is derived from an EMBL/GenBank/DDBJ whole genome shotgun (WGS) entry which is preliminary data.</text>
</comment>
<evidence type="ECO:0000256" key="2">
    <source>
        <dbReference type="SAM" id="SignalP"/>
    </source>
</evidence>
<evidence type="ECO:0000256" key="1">
    <source>
        <dbReference type="ARBA" id="ARBA00022729"/>
    </source>
</evidence>
<dbReference type="SUPFAM" id="SSF69318">
    <property type="entry name" value="Integrin alpha N-terminal domain"/>
    <property type="match status" value="3"/>
</dbReference>
<dbReference type="InterPro" id="IPR013517">
    <property type="entry name" value="FG-GAP"/>
</dbReference>
<proteinExistence type="predicted"/>
<sequence length="1028" mass="108676">MALRRRSALRLIALPAFGLLLGLACGPDDACPRASWCGEDGRWSQIVTLVDDAVLVDLDGDGEDEAVVLSREGQKLTLARGTGSHAWRASLDLVERPVALAALPGEVAAALNHPPRIAIFGMDGDGRLVRRRDIPLRDDPMRLDSADLDGDGAPELVVTIPDARRIAVVDPRDGTVREHPAGRQPLDVEVGDVDGDGHRDVVVLDRGADALLVLRGAGDGTLAPAVAHPSTWRGFWLTLADHDGDGDLDAVTRDAQAGVVLFHRNDGHARFSSPIGLSTVSTSPMHLGLAASPSAASGLTSASFPFHEVLTTYVGKGASWLGRVDRKLDGARWIGPGTGGRLLIGSRLHLGRFAWRAGPTPLQVARNSEVKFYHERALATGDLDGDHLLDIAASSGNHVHLFHGRADRDFEPAEPLQLDAPATAIVVADVTGDGRDDIVVDDGDDVRVLIAGADVPFQLGPRVATGIPARALVALRTGADQPPAIAVLAAPKNSGDLEVPGARVIRFGPDGLASATAGIDGLFVDVLVPVDLDADGIDEPLVLGRRDGVPVLAHLIPAGAGFELAAEHDLSGLSDFVPSRWSRLTTADLDGDGDPEVFVGDVSRRWHLDGLADGALVATAADVPAPSHLRDLDGDQRLDAVMYRDRTLAYQRGLGDGTFAPEVLEHEFASGDSVAFPSRPDAQFDLALLEYEGISAHLVREVMRPVRDGESFGLLGAGSELLTGDLDGDGCDDVAILGDGGISWRWGGETDPLTRSDGIYYKGWSRGLAIGDLDGDGAAEVLTADFVNGVDAFSAAQRVERRLDLSLLTTETIESLAVADVDLDGHPDILALHMNETTRLDIAFGAAEPFAFEPWQTVADIPVRALARFQVGDFEGDGDPDVLVNLLENSPVLLRNDGGGAWQPTGVRGQRAFFAPVGDRAELVAQDGAAVYRHDDADLERRVVLHDDIAGWLVQAADVDGDGRYDLTVSEQEGTVAWLLGGDAPVRVPLVDEVALSAVAYPDVDGDGRPDLVALAGGGMLVRQTRRP</sequence>
<accession>A0ABT5E5C2</accession>
<gene>
    <name evidence="3" type="ORF">POL25_27235</name>
</gene>
<protein>
    <submittedName>
        <fullName evidence="3">VCBS repeat-containing protein</fullName>
    </submittedName>
</protein>
<evidence type="ECO:0000313" key="4">
    <source>
        <dbReference type="Proteomes" id="UP001221686"/>
    </source>
</evidence>
<evidence type="ECO:0000313" key="3">
    <source>
        <dbReference type="EMBL" id="MDC0720628.1"/>
    </source>
</evidence>
<keyword evidence="4" id="KW-1185">Reference proteome</keyword>
<dbReference type="RefSeq" id="WP_272089137.1">
    <property type="nucleotide sequence ID" value="NZ_JAQNDL010000003.1"/>
</dbReference>
<dbReference type="PROSITE" id="PS51257">
    <property type="entry name" value="PROKAR_LIPOPROTEIN"/>
    <property type="match status" value="1"/>
</dbReference>
<keyword evidence="1 2" id="KW-0732">Signal</keyword>
<dbReference type="EMBL" id="JAQNDL010000003">
    <property type="protein sequence ID" value="MDC0720628.1"/>
    <property type="molecule type" value="Genomic_DNA"/>
</dbReference>
<dbReference type="PANTHER" id="PTHR44103">
    <property type="entry name" value="PROPROTEIN CONVERTASE P"/>
    <property type="match status" value="1"/>
</dbReference>
<feature type="chain" id="PRO_5045604038" evidence="2">
    <location>
        <begin position="31"/>
        <end position="1028"/>
    </location>
</feature>
<name>A0ABT5E5C2_9BACT</name>
<dbReference type="Proteomes" id="UP001221686">
    <property type="component" value="Unassembled WGS sequence"/>
</dbReference>
<feature type="signal peptide" evidence="2">
    <location>
        <begin position="1"/>
        <end position="30"/>
    </location>
</feature>
<dbReference type="Pfam" id="PF13517">
    <property type="entry name" value="FG-GAP_3"/>
    <property type="match status" value="3"/>
</dbReference>
<dbReference type="Gene3D" id="2.130.10.130">
    <property type="entry name" value="Integrin alpha, N-terminal"/>
    <property type="match status" value="2"/>
</dbReference>
<dbReference type="PANTHER" id="PTHR44103:SF1">
    <property type="entry name" value="PROPROTEIN CONVERTASE P"/>
    <property type="match status" value="1"/>
</dbReference>
<organism evidence="3 4">
    <name type="scientific">Nannocystis bainbridge</name>
    <dbReference type="NCBI Taxonomy" id="2995303"/>
    <lineage>
        <taxon>Bacteria</taxon>
        <taxon>Pseudomonadati</taxon>
        <taxon>Myxococcota</taxon>
        <taxon>Polyangia</taxon>
        <taxon>Nannocystales</taxon>
        <taxon>Nannocystaceae</taxon>
        <taxon>Nannocystis</taxon>
    </lineage>
</organism>